<reference evidence="1 2" key="1">
    <citation type="journal article" date="2021" name="Commun. Biol.">
        <title>The genome of Shorea leprosula (Dipterocarpaceae) highlights the ecological relevance of drought in aseasonal tropical rainforests.</title>
        <authorList>
            <person name="Ng K.K.S."/>
            <person name="Kobayashi M.J."/>
            <person name="Fawcett J.A."/>
            <person name="Hatakeyama M."/>
            <person name="Paape T."/>
            <person name="Ng C.H."/>
            <person name="Ang C.C."/>
            <person name="Tnah L.H."/>
            <person name="Lee C.T."/>
            <person name="Nishiyama T."/>
            <person name="Sese J."/>
            <person name="O'Brien M.J."/>
            <person name="Copetti D."/>
            <person name="Mohd Noor M.I."/>
            <person name="Ong R.C."/>
            <person name="Putra M."/>
            <person name="Sireger I.Z."/>
            <person name="Indrioko S."/>
            <person name="Kosugi Y."/>
            <person name="Izuno A."/>
            <person name="Isagi Y."/>
            <person name="Lee S.L."/>
            <person name="Shimizu K.K."/>
        </authorList>
    </citation>
    <scope>NUCLEOTIDE SEQUENCE [LARGE SCALE GENOMIC DNA]</scope>
    <source>
        <strain evidence="1">214</strain>
    </source>
</reference>
<gene>
    <name evidence="1" type="ORF">SLEP1_g36836</name>
</gene>
<sequence length="70" mass="8187">MLVVGLNGEESHPYSNQKGVRRRRLMTWLVLISENGKWLRIKITQSTPPLSFPHILENNEYSPLLWSLLQ</sequence>
<comment type="caution">
    <text evidence="1">The sequence shown here is derived from an EMBL/GenBank/DDBJ whole genome shotgun (WGS) entry which is preliminary data.</text>
</comment>
<keyword evidence="2" id="KW-1185">Reference proteome</keyword>
<dbReference type="Proteomes" id="UP001054252">
    <property type="component" value="Unassembled WGS sequence"/>
</dbReference>
<evidence type="ECO:0000313" key="1">
    <source>
        <dbReference type="EMBL" id="GKV27699.1"/>
    </source>
</evidence>
<organism evidence="1 2">
    <name type="scientific">Rubroshorea leprosula</name>
    <dbReference type="NCBI Taxonomy" id="152421"/>
    <lineage>
        <taxon>Eukaryota</taxon>
        <taxon>Viridiplantae</taxon>
        <taxon>Streptophyta</taxon>
        <taxon>Embryophyta</taxon>
        <taxon>Tracheophyta</taxon>
        <taxon>Spermatophyta</taxon>
        <taxon>Magnoliopsida</taxon>
        <taxon>eudicotyledons</taxon>
        <taxon>Gunneridae</taxon>
        <taxon>Pentapetalae</taxon>
        <taxon>rosids</taxon>
        <taxon>malvids</taxon>
        <taxon>Malvales</taxon>
        <taxon>Dipterocarpaceae</taxon>
        <taxon>Rubroshorea</taxon>
    </lineage>
</organism>
<accession>A0AAV5KSR9</accession>
<evidence type="ECO:0000313" key="2">
    <source>
        <dbReference type="Proteomes" id="UP001054252"/>
    </source>
</evidence>
<dbReference type="AlphaFoldDB" id="A0AAV5KSR9"/>
<dbReference type="EMBL" id="BPVZ01000076">
    <property type="protein sequence ID" value="GKV27699.1"/>
    <property type="molecule type" value="Genomic_DNA"/>
</dbReference>
<protein>
    <submittedName>
        <fullName evidence="1">Uncharacterized protein</fullName>
    </submittedName>
</protein>
<name>A0AAV5KSR9_9ROSI</name>
<proteinExistence type="predicted"/>